<name>A0A284SB42_ARMOS</name>
<keyword evidence="2" id="KW-1185">Reference proteome</keyword>
<accession>A0A284SB42</accession>
<dbReference type="EMBL" id="FUEG01000055">
    <property type="protein sequence ID" value="SJL18234.1"/>
    <property type="molecule type" value="Genomic_DNA"/>
</dbReference>
<gene>
    <name evidence="1" type="ORF">ARMOST_21812</name>
</gene>
<evidence type="ECO:0000313" key="1">
    <source>
        <dbReference type="EMBL" id="SJL18234.1"/>
    </source>
</evidence>
<evidence type="ECO:0000313" key="2">
    <source>
        <dbReference type="Proteomes" id="UP000219338"/>
    </source>
</evidence>
<dbReference type="AlphaFoldDB" id="A0A284SB42"/>
<dbReference type="Proteomes" id="UP000219338">
    <property type="component" value="Unassembled WGS sequence"/>
</dbReference>
<organism evidence="1 2">
    <name type="scientific">Armillaria ostoyae</name>
    <name type="common">Armillaria root rot fungus</name>
    <dbReference type="NCBI Taxonomy" id="47428"/>
    <lineage>
        <taxon>Eukaryota</taxon>
        <taxon>Fungi</taxon>
        <taxon>Dikarya</taxon>
        <taxon>Basidiomycota</taxon>
        <taxon>Agaricomycotina</taxon>
        <taxon>Agaricomycetes</taxon>
        <taxon>Agaricomycetidae</taxon>
        <taxon>Agaricales</taxon>
        <taxon>Marasmiineae</taxon>
        <taxon>Physalacriaceae</taxon>
        <taxon>Armillaria</taxon>
    </lineage>
</organism>
<sequence length="110" mass="11595">MAFSRRSSAAATVFSKIQYSWTPSTLLHNYQVTVPSPPPPIPSIPPVSPTTMATDIFSTSSTPATMTTPLEGSTRSVYTITMPVVSAGLPPSFPNTILLASNGDHDFPGV</sequence>
<reference evidence="2" key="1">
    <citation type="journal article" date="2017" name="Nat. Ecol. Evol.">
        <title>Genome expansion and lineage-specific genetic innovations in the forest pathogenic fungi Armillaria.</title>
        <authorList>
            <person name="Sipos G."/>
            <person name="Prasanna A.N."/>
            <person name="Walter M.C."/>
            <person name="O'Connor E."/>
            <person name="Balint B."/>
            <person name="Krizsan K."/>
            <person name="Kiss B."/>
            <person name="Hess J."/>
            <person name="Varga T."/>
            <person name="Slot J."/>
            <person name="Riley R."/>
            <person name="Boka B."/>
            <person name="Rigling D."/>
            <person name="Barry K."/>
            <person name="Lee J."/>
            <person name="Mihaltcheva S."/>
            <person name="LaButti K."/>
            <person name="Lipzen A."/>
            <person name="Waldron R."/>
            <person name="Moloney N.M."/>
            <person name="Sperisen C."/>
            <person name="Kredics L."/>
            <person name="Vagvoelgyi C."/>
            <person name="Patrignani A."/>
            <person name="Fitzpatrick D."/>
            <person name="Nagy I."/>
            <person name="Doyle S."/>
            <person name="Anderson J.B."/>
            <person name="Grigoriev I.V."/>
            <person name="Gueldener U."/>
            <person name="Muensterkoetter M."/>
            <person name="Nagy L.G."/>
        </authorList>
    </citation>
    <scope>NUCLEOTIDE SEQUENCE [LARGE SCALE GENOMIC DNA]</scope>
    <source>
        <strain evidence="2">C18/9</strain>
    </source>
</reference>
<protein>
    <submittedName>
        <fullName evidence="1">Uncharacterized protein</fullName>
    </submittedName>
</protein>
<proteinExistence type="predicted"/>